<keyword evidence="6" id="KW-0539">Nucleus</keyword>
<dbReference type="GO" id="GO:0008270">
    <property type="term" value="F:zinc ion binding"/>
    <property type="evidence" value="ECO:0007669"/>
    <property type="project" value="UniProtKB-KW"/>
</dbReference>
<evidence type="ECO:0000313" key="10">
    <source>
        <dbReference type="EMBL" id="KAK9397620.1"/>
    </source>
</evidence>
<gene>
    <name evidence="10" type="ORF">NXF25_020981</name>
</gene>
<feature type="compositionally biased region" description="Low complexity" evidence="8">
    <location>
        <begin position="112"/>
        <end position="121"/>
    </location>
</feature>
<evidence type="ECO:0000256" key="6">
    <source>
        <dbReference type="ARBA" id="ARBA00023242"/>
    </source>
</evidence>
<dbReference type="SUPFAM" id="SSF57667">
    <property type="entry name" value="beta-beta-alpha zinc fingers"/>
    <property type="match status" value="1"/>
</dbReference>
<evidence type="ECO:0000256" key="1">
    <source>
        <dbReference type="ARBA" id="ARBA00004123"/>
    </source>
</evidence>
<evidence type="ECO:0000256" key="2">
    <source>
        <dbReference type="ARBA" id="ARBA00022723"/>
    </source>
</evidence>
<feature type="domain" description="C2H2-type" evidence="9">
    <location>
        <begin position="325"/>
        <end position="352"/>
    </location>
</feature>
<evidence type="ECO:0000256" key="4">
    <source>
        <dbReference type="ARBA" id="ARBA00022771"/>
    </source>
</evidence>
<keyword evidence="2" id="KW-0479">Metal-binding</keyword>
<evidence type="ECO:0000313" key="11">
    <source>
        <dbReference type="Proteomes" id="UP001474421"/>
    </source>
</evidence>
<dbReference type="AlphaFoldDB" id="A0AAW1B662"/>
<comment type="subcellular location">
    <subcellularLocation>
        <location evidence="1">Nucleus</location>
    </subcellularLocation>
</comment>
<keyword evidence="4 7" id="KW-0863">Zinc-finger</keyword>
<dbReference type="PANTHER" id="PTHR23234">
    <property type="entry name" value="ZNF44 PROTEIN"/>
    <property type="match status" value="1"/>
</dbReference>
<dbReference type="PROSITE" id="PS50157">
    <property type="entry name" value="ZINC_FINGER_C2H2_2"/>
    <property type="match status" value="1"/>
</dbReference>
<dbReference type="PANTHER" id="PTHR23234:SF10">
    <property type="entry name" value="RIKEN CDNA 6720489N17 GENE-RELATED"/>
    <property type="match status" value="1"/>
</dbReference>
<dbReference type="SMART" id="SM00355">
    <property type="entry name" value="ZnF_C2H2"/>
    <property type="match status" value="1"/>
</dbReference>
<dbReference type="InterPro" id="IPR036236">
    <property type="entry name" value="Znf_C2H2_sf"/>
</dbReference>
<feature type="compositionally biased region" description="Gly residues" evidence="8">
    <location>
        <begin position="29"/>
        <end position="40"/>
    </location>
</feature>
<keyword evidence="3" id="KW-0677">Repeat</keyword>
<dbReference type="PROSITE" id="PS00028">
    <property type="entry name" value="ZINC_FINGER_C2H2_1"/>
    <property type="match status" value="1"/>
</dbReference>
<dbReference type="Pfam" id="PF00096">
    <property type="entry name" value="zf-C2H2"/>
    <property type="match status" value="1"/>
</dbReference>
<feature type="region of interest" description="Disordered" evidence="8">
    <location>
        <begin position="94"/>
        <end position="124"/>
    </location>
</feature>
<feature type="region of interest" description="Disordered" evidence="8">
    <location>
        <begin position="151"/>
        <end position="218"/>
    </location>
</feature>
<sequence>MRSPFQPRVPLKRRGGPGERAARFSTLGGLSGGRGGGVGGIRTRRSKPLLGSAPLQRQGRYFERTGGSRGLWGGCLGRGGDPSDLLCLVLPPLSSRPPPLHRPVPQHRRRSPPALLSPPEARGSRIAGSNRVLSLNVLSRVVPISFSRVAGFSPTPPPPPSSSLPNSPGAARRKKDRLERKDTHVGWRSSCCCGSPPQPPSRPSCGMKAKPSDGWTTGERLKKGVERIREIKLDSSSFWDKLPARVDGNEEKRSIRVKTEKKEKADLEFEMEISAGGKLLGPAPSRGSSTQEEMKVKTEEQKVQEFEVQKVTIPIEGSSSSLHPNTCGVCGKSFSRRSNLAKHQIIHTGEKPSHIIRHRRTHTNARSPSMSHDLLCEVDPAFEDGSIEGHHDGSVGMPRMTGRDTLCADIGVTDGNNSSDEEEGDRLLICGHCGKGFHLESSPRKPNQDDLALGEGPYSCTECGNSCWT</sequence>
<dbReference type="Gene3D" id="3.30.160.60">
    <property type="entry name" value="Classic Zinc Finger"/>
    <property type="match status" value="1"/>
</dbReference>
<evidence type="ECO:0000256" key="3">
    <source>
        <dbReference type="ARBA" id="ARBA00022737"/>
    </source>
</evidence>
<keyword evidence="5" id="KW-0862">Zinc</keyword>
<name>A0AAW1B662_CROAD</name>
<dbReference type="FunFam" id="3.30.160.60:FF:001498">
    <property type="entry name" value="Zinc finger protein 404"/>
    <property type="match status" value="1"/>
</dbReference>
<proteinExistence type="predicted"/>
<feature type="compositionally biased region" description="Basic and acidic residues" evidence="8">
    <location>
        <begin position="176"/>
        <end position="185"/>
    </location>
</feature>
<organism evidence="10 11">
    <name type="scientific">Crotalus adamanteus</name>
    <name type="common">Eastern diamondback rattlesnake</name>
    <dbReference type="NCBI Taxonomy" id="8729"/>
    <lineage>
        <taxon>Eukaryota</taxon>
        <taxon>Metazoa</taxon>
        <taxon>Chordata</taxon>
        <taxon>Craniata</taxon>
        <taxon>Vertebrata</taxon>
        <taxon>Euteleostomi</taxon>
        <taxon>Lepidosauria</taxon>
        <taxon>Squamata</taxon>
        <taxon>Bifurcata</taxon>
        <taxon>Unidentata</taxon>
        <taxon>Episquamata</taxon>
        <taxon>Toxicofera</taxon>
        <taxon>Serpentes</taxon>
        <taxon>Colubroidea</taxon>
        <taxon>Viperidae</taxon>
        <taxon>Crotalinae</taxon>
        <taxon>Crotalus</taxon>
    </lineage>
</organism>
<evidence type="ECO:0000256" key="8">
    <source>
        <dbReference type="SAM" id="MobiDB-lite"/>
    </source>
</evidence>
<evidence type="ECO:0000256" key="5">
    <source>
        <dbReference type="ARBA" id="ARBA00022833"/>
    </source>
</evidence>
<dbReference type="GO" id="GO:0005634">
    <property type="term" value="C:nucleus"/>
    <property type="evidence" value="ECO:0007669"/>
    <property type="project" value="UniProtKB-SubCell"/>
</dbReference>
<comment type="caution">
    <text evidence="10">The sequence shown here is derived from an EMBL/GenBank/DDBJ whole genome shotgun (WGS) entry which is preliminary data.</text>
</comment>
<reference evidence="10 11" key="1">
    <citation type="journal article" date="2024" name="Proc. Natl. Acad. Sci. U.S.A.">
        <title>The genetic regulatory architecture and epigenomic basis for age-related changes in rattlesnake venom.</title>
        <authorList>
            <person name="Hogan M.P."/>
            <person name="Holding M.L."/>
            <person name="Nystrom G.S."/>
            <person name="Colston T.J."/>
            <person name="Bartlett D.A."/>
            <person name="Mason A.J."/>
            <person name="Ellsworth S.A."/>
            <person name="Rautsaw R.M."/>
            <person name="Lawrence K.C."/>
            <person name="Strickland J.L."/>
            <person name="He B."/>
            <person name="Fraser P."/>
            <person name="Margres M.J."/>
            <person name="Gilbert D.M."/>
            <person name="Gibbs H.L."/>
            <person name="Parkinson C.L."/>
            <person name="Rokyta D.R."/>
        </authorList>
    </citation>
    <scope>NUCLEOTIDE SEQUENCE [LARGE SCALE GENOMIC DNA]</scope>
    <source>
        <strain evidence="10">DRR0105</strain>
    </source>
</reference>
<evidence type="ECO:0000256" key="7">
    <source>
        <dbReference type="PROSITE-ProRule" id="PRU00042"/>
    </source>
</evidence>
<feature type="region of interest" description="Disordered" evidence="8">
    <location>
        <begin position="1"/>
        <end position="46"/>
    </location>
</feature>
<accession>A0AAW1B662</accession>
<dbReference type="InterPro" id="IPR050758">
    <property type="entry name" value="Znf_C2H2-type"/>
</dbReference>
<keyword evidence="11" id="KW-1185">Reference proteome</keyword>
<dbReference type="InterPro" id="IPR013087">
    <property type="entry name" value="Znf_C2H2_type"/>
</dbReference>
<protein>
    <submittedName>
        <fullName evidence="10">Zinc finger protein</fullName>
    </submittedName>
</protein>
<dbReference type="Proteomes" id="UP001474421">
    <property type="component" value="Unassembled WGS sequence"/>
</dbReference>
<evidence type="ECO:0000259" key="9">
    <source>
        <dbReference type="PROSITE" id="PS50157"/>
    </source>
</evidence>
<dbReference type="EMBL" id="JAOTOJ010000008">
    <property type="protein sequence ID" value="KAK9397620.1"/>
    <property type="molecule type" value="Genomic_DNA"/>
</dbReference>